<accession>A0A2T1A438</accession>
<keyword evidence="3 11" id="KW-0210">Decarboxylase</keyword>
<evidence type="ECO:0000256" key="4">
    <source>
        <dbReference type="ARBA" id="ARBA00023098"/>
    </source>
</evidence>
<dbReference type="GO" id="GO:0006646">
    <property type="term" value="P:phosphatidylethanolamine biosynthetic process"/>
    <property type="evidence" value="ECO:0007669"/>
    <property type="project" value="UniProtKB-UniRule"/>
</dbReference>
<evidence type="ECO:0000256" key="3">
    <source>
        <dbReference type="ARBA" id="ARBA00022793"/>
    </source>
</evidence>
<dbReference type="OrthoDB" id="9790893at2"/>
<keyword evidence="13" id="KW-1185">Reference proteome</keyword>
<feature type="active site" description="Schiff-base intermediate with substrate; via pyruvic acid" evidence="11">
    <location>
        <position position="185"/>
    </location>
</feature>
<organism evidence="12 13">
    <name type="scientific">Antricoccus suffuscus</name>
    <dbReference type="NCBI Taxonomy" id="1629062"/>
    <lineage>
        <taxon>Bacteria</taxon>
        <taxon>Bacillati</taxon>
        <taxon>Actinomycetota</taxon>
        <taxon>Actinomycetes</taxon>
        <taxon>Geodermatophilales</taxon>
        <taxon>Antricoccaceae</taxon>
        <taxon>Antricoccus</taxon>
    </lineage>
</organism>
<dbReference type="GO" id="GO:0005886">
    <property type="term" value="C:plasma membrane"/>
    <property type="evidence" value="ECO:0007669"/>
    <property type="project" value="UniProtKB-SubCell"/>
</dbReference>
<keyword evidence="6 11" id="KW-0865">Zymogen</keyword>
<keyword evidence="10 11" id="KW-0670">Pyruvate</keyword>
<evidence type="ECO:0000256" key="7">
    <source>
        <dbReference type="ARBA" id="ARBA00023209"/>
    </source>
</evidence>
<keyword evidence="5 11" id="KW-0472">Membrane</keyword>
<keyword evidence="4 11" id="KW-0443">Lipid metabolism</keyword>
<evidence type="ECO:0000313" key="13">
    <source>
        <dbReference type="Proteomes" id="UP000237752"/>
    </source>
</evidence>
<dbReference type="Pfam" id="PF02666">
    <property type="entry name" value="PS_Dcarbxylase"/>
    <property type="match status" value="1"/>
</dbReference>
<dbReference type="InterPro" id="IPR003817">
    <property type="entry name" value="PS_Dcarbxylase"/>
</dbReference>
<proteinExistence type="inferred from homology"/>
<evidence type="ECO:0000256" key="1">
    <source>
        <dbReference type="ARBA" id="ARBA00022475"/>
    </source>
</evidence>
<gene>
    <name evidence="11" type="primary">psd</name>
    <name evidence="12" type="ORF">CLV47_10241</name>
</gene>
<comment type="PTM">
    <text evidence="11">Is synthesized initially as an inactive proenzyme. Formation of the active enzyme involves a self-maturation process in which the active site pyruvoyl group is generated from an internal serine residue via an autocatalytic post-translational modification. Two non-identical subunits are generated from the proenzyme in this reaction, and the pyruvate is formed at the N-terminus of the alpha chain, which is derived from the carboxyl end of the proenzyme. The post-translation cleavage follows an unusual pathway, termed non-hydrolytic serinolysis, in which the side chain hydroxyl group of the serine supplies its oxygen atom to form the C-terminus of the beta chain, while the remainder of the serine residue undergoes an oxidative deamination to produce ammonia and the pyruvoyl prosthetic group on the alpha chain.</text>
</comment>
<feature type="chain" id="PRO_5023427145" description="Phosphatidylserine decarboxylase alpha chain" evidence="11">
    <location>
        <begin position="185"/>
        <end position="231"/>
    </location>
</feature>
<dbReference type="UniPathway" id="UPA00558">
    <property type="reaction ID" value="UER00616"/>
</dbReference>
<keyword evidence="7 11" id="KW-0594">Phospholipid biosynthesis</keyword>
<evidence type="ECO:0000256" key="11">
    <source>
        <dbReference type="HAMAP-Rule" id="MF_00664"/>
    </source>
</evidence>
<comment type="catalytic activity">
    <reaction evidence="11">
        <text>a 1,2-diacyl-sn-glycero-3-phospho-L-serine + H(+) = a 1,2-diacyl-sn-glycero-3-phosphoethanolamine + CO2</text>
        <dbReference type="Rhea" id="RHEA:20828"/>
        <dbReference type="ChEBI" id="CHEBI:15378"/>
        <dbReference type="ChEBI" id="CHEBI:16526"/>
        <dbReference type="ChEBI" id="CHEBI:57262"/>
        <dbReference type="ChEBI" id="CHEBI:64612"/>
        <dbReference type="EC" id="4.1.1.65"/>
    </reaction>
</comment>
<feature type="site" description="Cleavage (non-hydrolytic); by autocatalysis" evidence="11">
    <location>
        <begin position="184"/>
        <end position="185"/>
    </location>
</feature>
<dbReference type="AlphaFoldDB" id="A0A2T1A438"/>
<reference evidence="12 13" key="1">
    <citation type="submission" date="2018-03" db="EMBL/GenBank/DDBJ databases">
        <title>Genomic Encyclopedia of Archaeal and Bacterial Type Strains, Phase II (KMG-II): from individual species to whole genera.</title>
        <authorList>
            <person name="Goeker M."/>
        </authorList>
    </citation>
    <scope>NUCLEOTIDE SEQUENCE [LARGE SCALE GENOMIC DNA]</scope>
    <source>
        <strain evidence="12 13">DSM 100065</strain>
    </source>
</reference>
<protein>
    <recommendedName>
        <fullName evidence="11">Phosphatidylserine decarboxylase proenzyme</fullName>
        <ecNumber evidence="11">4.1.1.65</ecNumber>
    </recommendedName>
    <component>
        <recommendedName>
            <fullName evidence="11">Phosphatidylserine decarboxylase alpha chain</fullName>
        </recommendedName>
    </component>
    <component>
        <recommendedName>
            <fullName evidence="11">Phosphatidylserine decarboxylase beta chain</fullName>
        </recommendedName>
    </component>
</protein>
<dbReference type="InterPro" id="IPR033175">
    <property type="entry name" value="PSD-A"/>
</dbReference>
<evidence type="ECO:0000256" key="5">
    <source>
        <dbReference type="ARBA" id="ARBA00023136"/>
    </source>
</evidence>
<evidence type="ECO:0000256" key="2">
    <source>
        <dbReference type="ARBA" id="ARBA00022516"/>
    </source>
</evidence>
<evidence type="ECO:0000256" key="10">
    <source>
        <dbReference type="ARBA" id="ARBA00023317"/>
    </source>
</evidence>
<comment type="cofactor">
    <cofactor evidence="11">
        <name>pyruvate</name>
        <dbReference type="ChEBI" id="CHEBI:15361"/>
    </cofactor>
    <text evidence="11">Binds 1 pyruvoyl group covalently per subunit.</text>
</comment>
<sequence length="231" mass="24791">MKIDRAGIPFIAAAALPATLALVARKKRTALALGALSAGVTAFFRDPERYPDLPVDIDSDIVVAPADGKVMHAGPPEPGVAPPGDWQQVSIFLSLADVHINRTPYGGTVTDVTYHPGKYLAAFTKESAVANERTDITVESRHGDATRTVIYRQIVGLLARRIVTRISVGDHIKTGQRIGLMKFGSRMDIFLPPEVPLLVAKGERVVAGESTLARWPVHSADQALGFAEDAH</sequence>
<keyword evidence="9 11" id="KW-1208">Phospholipid metabolism</keyword>
<feature type="chain" id="PRO_5023427144" description="Phosphatidylserine decarboxylase beta chain" evidence="11">
    <location>
        <begin position="1"/>
        <end position="184"/>
    </location>
</feature>
<dbReference type="HAMAP" id="MF_00664">
    <property type="entry name" value="PS_decarb_PSD_A"/>
    <property type="match status" value="1"/>
</dbReference>
<comment type="subcellular location">
    <subcellularLocation>
        <location evidence="11">Cell membrane</location>
        <topology evidence="11">Peripheral membrane protein</topology>
    </subcellularLocation>
</comment>
<feature type="modified residue" description="Pyruvic acid (Ser); by autocatalysis" evidence="11">
    <location>
        <position position="185"/>
    </location>
</feature>
<dbReference type="PANTHER" id="PTHR35809:SF1">
    <property type="entry name" value="ARCHAETIDYLSERINE DECARBOXYLASE PROENZYME-RELATED"/>
    <property type="match status" value="1"/>
</dbReference>
<keyword evidence="1 11" id="KW-1003">Cell membrane</keyword>
<evidence type="ECO:0000313" key="12">
    <source>
        <dbReference type="EMBL" id="PRZ43356.1"/>
    </source>
</evidence>
<dbReference type="GO" id="GO:0004609">
    <property type="term" value="F:phosphatidylserine decarboxylase activity"/>
    <property type="evidence" value="ECO:0007669"/>
    <property type="project" value="UniProtKB-UniRule"/>
</dbReference>
<comment type="subunit">
    <text evidence="11">Heterodimer of a large membrane-associated beta subunit and a small pyruvoyl-containing alpha subunit.</text>
</comment>
<dbReference type="EMBL" id="PVUE01000002">
    <property type="protein sequence ID" value="PRZ43356.1"/>
    <property type="molecule type" value="Genomic_DNA"/>
</dbReference>
<comment type="caution">
    <text evidence="12">The sequence shown here is derived from an EMBL/GenBank/DDBJ whole genome shotgun (WGS) entry which is preliminary data.</text>
</comment>
<evidence type="ECO:0000256" key="8">
    <source>
        <dbReference type="ARBA" id="ARBA00023239"/>
    </source>
</evidence>
<comment type="pathway">
    <text evidence="11">Phospholipid metabolism; phosphatidylethanolamine biosynthesis; phosphatidylethanolamine from CDP-diacylglycerol: step 2/2.</text>
</comment>
<keyword evidence="2 11" id="KW-0444">Lipid biosynthesis</keyword>
<comment type="function">
    <text evidence="11">Catalyzes the formation of phosphatidylethanolamine (PtdEtn) from phosphatidylserine (PtdSer).</text>
</comment>
<dbReference type="EC" id="4.1.1.65" evidence="11"/>
<name>A0A2T1A438_9ACTN</name>
<evidence type="ECO:0000256" key="6">
    <source>
        <dbReference type="ARBA" id="ARBA00023145"/>
    </source>
</evidence>
<dbReference type="Proteomes" id="UP000237752">
    <property type="component" value="Unassembled WGS sequence"/>
</dbReference>
<comment type="similarity">
    <text evidence="11">Belongs to the phosphatidylserine decarboxylase family. PSD-A subfamily.</text>
</comment>
<dbReference type="RefSeq" id="WP_106347534.1">
    <property type="nucleotide sequence ID" value="NZ_PVUE01000002.1"/>
</dbReference>
<keyword evidence="8 11" id="KW-0456">Lyase</keyword>
<evidence type="ECO:0000256" key="9">
    <source>
        <dbReference type="ARBA" id="ARBA00023264"/>
    </source>
</evidence>
<dbReference type="PANTHER" id="PTHR35809">
    <property type="entry name" value="ARCHAETIDYLSERINE DECARBOXYLASE PROENZYME-RELATED"/>
    <property type="match status" value="1"/>
</dbReference>